<dbReference type="PANTHER" id="PTHR30619:SF1">
    <property type="entry name" value="RECOMBINATION PROTEIN 2"/>
    <property type="match status" value="1"/>
</dbReference>
<feature type="domain" description="ComEC/Rec2-related protein" evidence="11">
    <location>
        <begin position="230"/>
        <end position="493"/>
    </location>
</feature>
<dbReference type="OrthoDB" id="9761531at2"/>
<feature type="transmembrane region" description="Helical" evidence="9">
    <location>
        <begin position="290"/>
        <end position="315"/>
    </location>
</feature>
<protein>
    <submittedName>
        <fullName evidence="13">DNA internalization-related competence protein ComEC/Rec2</fullName>
    </submittedName>
</protein>
<dbReference type="CDD" id="cd07731">
    <property type="entry name" value="ComA-like_MBL-fold"/>
    <property type="match status" value="1"/>
</dbReference>
<feature type="transmembrane region" description="Helical" evidence="9">
    <location>
        <begin position="380"/>
        <end position="400"/>
    </location>
</feature>
<feature type="transmembrane region" description="Helical" evidence="9">
    <location>
        <begin position="476"/>
        <end position="493"/>
    </location>
</feature>
<dbReference type="Proteomes" id="UP000282076">
    <property type="component" value="Unassembled WGS sequence"/>
</dbReference>
<gene>
    <name evidence="13" type="ORF">D7Z26_08145</name>
</gene>
<evidence type="ECO:0000256" key="6">
    <source>
        <dbReference type="ARBA" id="ARBA00034221"/>
    </source>
</evidence>
<comment type="function">
    <text evidence="7">Counteracts the endogenous Pycsar antiviral defense system. Phosphodiesterase that enables metal-dependent hydrolysis of host cyclic nucleotide Pycsar defense signals such as cCMP and cUMP.</text>
</comment>
<dbReference type="Pfam" id="PF13567">
    <property type="entry name" value="DUF4131"/>
    <property type="match status" value="1"/>
</dbReference>
<evidence type="ECO:0000256" key="9">
    <source>
        <dbReference type="SAM" id="Phobius"/>
    </source>
</evidence>
<keyword evidence="2" id="KW-1003">Cell membrane</keyword>
<dbReference type="InterPro" id="IPR036866">
    <property type="entry name" value="RibonucZ/Hydroxyglut_hydro"/>
</dbReference>
<dbReference type="InterPro" id="IPR025405">
    <property type="entry name" value="DUF4131"/>
</dbReference>
<feature type="transmembrane region" description="Helical" evidence="9">
    <location>
        <begin position="6"/>
        <end position="23"/>
    </location>
</feature>
<dbReference type="InterPro" id="IPR004477">
    <property type="entry name" value="ComEC_N"/>
</dbReference>
<dbReference type="InterPro" id="IPR035681">
    <property type="entry name" value="ComA-like_MBL"/>
</dbReference>
<evidence type="ECO:0000259" key="12">
    <source>
        <dbReference type="Pfam" id="PF13567"/>
    </source>
</evidence>
<comment type="catalytic activity">
    <reaction evidence="6">
        <text>3',5'-cyclic CMP + H2O = CMP + H(+)</text>
        <dbReference type="Rhea" id="RHEA:72675"/>
        <dbReference type="ChEBI" id="CHEBI:15377"/>
        <dbReference type="ChEBI" id="CHEBI:15378"/>
        <dbReference type="ChEBI" id="CHEBI:58003"/>
        <dbReference type="ChEBI" id="CHEBI:60377"/>
    </reaction>
    <physiologicalReaction direction="left-to-right" evidence="6">
        <dbReference type="Rhea" id="RHEA:72676"/>
    </physiologicalReaction>
</comment>
<evidence type="ECO:0000259" key="11">
    <source>
        <dbReference type="Pfam" id="PF03772"/>
    </source>
</evidence>
<feature type="transmembrane region" description="Helical" evidence="9">
    <location>
        <begin position="412"/>
        <end position="437"/>
    </location>
</feature>
<keyword evidence="14" id="KW-1185">Reference proteome</keyword>
<evidence type="ECO:0000256" key="2">
    <source>
        <dbReference type="ARBA" id="ARBA00022475"/>
    </source>
</evidence>
<comment type="caution">
    <text evidence="13">The sequence shown here is derived from an EMBL/GenBank/DDBJ whole genome shotgun (WGS) entry which is preliminary data.</text>
</comment>
<evidence type="ECO:0000256" key="3">
    <source>
        <dbReference type="ARBA" id="ARBA00022692"/>
    </source>
</evidence>
<evidence type="ECO:0000259" key="10">
    <source>
        <dbReference type="Pfam" id="PF00753"/>
    </source>
</evidence>
<keyword evidence="5 9" id="KW-0472">Membrane</keyword>
<feature type="transmembrane region" description="Helical" evidence="9">
    <location>
        <begin position="542"/>
        <end position="560"/>
    </location>
</feature>
<dbReference type="NCBIfam" id="TIGR00360">
    <property type="entry name" value="ComEC_N-term"/>
    <property type="match status" value="1"/>
</dbReference>
<sequence>MNERPLVAIACSWIAGTALLSLLQEARAFIVIFAFLLFLAGMHILGWARPRIVLLCAAAILLAFGERLWVEHRLDAGLEKAMAIQVEDGGAIELTGNISSDVEVDGDLALFKFKAADRSGTFLVRVKLSKQEDRTVASAWRRGDGVRISGTLTLPGEAGNFGDFDYRSYLSKMGIKWQLIAKGLSSVEFTGSSVPWTMRPLRIMDQWRDGIGAIMDKLYPYGDAGYMKGLVIGLRSDLDPRQYDGFARIGLTHVLAISGLHVGVIVYILLKFGAMLRFTRERTLALTIAAMPLYMLITGASPSAVRACLMAMLALWLARRNELKDGLHLLLAAAIAMLAWNPLLIEDVSFQLSFLVTAGLILFVPAVNEALPIPWTWLKGPVAVALTAQFISFPVTIYYFHAVHLLSLPANFVLVPFISCLVMPLGMASIALGGIWLPLGIVPAKLATLGNQLTFASVDWLNGFIGLRTVWPQPSLLWVFAAYALMGRSLYAFKRRSALSKNREWWEKRASEAAARDSDMTQPVDGVGFTVTKSAARTHGSAIRMLAFACTVILWLLWGIQPERLNRQATVSFLNVGQGDSILIRTGQGKHILVDAGGTVSFRKPGEEWRVRSDPYEIGRKLIVPLLLKRGIGHLDALVLTHLDADHIGGAEAILSNIPVRALLFNGTIKDSPVAVSLLSLAAAKHIPCYAVHAQLDWKIDKSTAIRVLYPMADDGDWSTPEVWDEQNKRSVTMLLTMYGRTFLLPGDLEADGEEETVVAERLADVSRGSQTGIHQVDVLKAGHHGSKTSTTQSWLDYWVPIETVISVGERNSYGHPNGGVLERLYETGSRVWRTDLNGEIQYRIKPNGEMSRRTLREK</sequence>
<evidence type="ECO:0000256" key="5">
    <source>
        <dbReference type="ARBA" id="ARBA00023136"/>
    </source>
</evidence>
<feature type="transmembrane region" description="Helical" evidence="9">
    <location>
        <begin position="245"/>
        <end position="270"/>
    </location>
</feature>
<dbReference type="SUPFAM" id="SSF56281">
    <property type="entry name" value="Metallo-hydrolase/oxidoreductase"/>
    <property type="match status" value="1"/>
</dbReference>
<dbReference type="GO" id="GO:0030420">
    <property type="term" value="P:establishment of competence for transformation"/>
    <property type="evidence" value="ECO:0007669"/>
    <property type="project" value="InterPro"/>
</dbReference>
<feature type="domain" description="Metallo-beta-lactamase" evidence="10">
    <location>
        <begin position="575"/>
        <end position="799"/>
    </location>
</feature>
<feature type="domain" description="DUF4131" evidence="12">
    <location>
        <begin position="29"/>
        <end position="183"/>
    </location>
</feature>
<evidence type="ECO:0000313" key="13">
    <source>
        <dbReference type="EMBL" id="RKP55180.1"/>
    </source>
</evidence>
<accession>A0A494Y5J0</accession>
<dbReference type="InterPro" id="IPR052159">
    <property type="entry name" value="Competence_DNA_uptake"/>
</dbReference>
<dbReference type="Pfam" id="PF03772">
    <property type="entry name" value="Competence"/>
    <property type="match status" value="1"/>
</dbReference>
<dbReference type="InterPro" id="IPR004797">
    <property type="entry name" value="Competence_ComEC/Rec2"/>
</dbReference>
<evidence type="ECO:0000256" key="4">
    <source>
        <dbReference type="ARBA" id="ARBA00022989"/>
    </source>
</evidence>
<dbReference type="Gene3D" id="3.60.15.10">
    <property type="entry name" value="Ribonuclease Z/Hydroxyacylglutathione hydrolase-like"/>
    <property type="match status" value="1"/>
</dbReference>
<name>A0A494Y5J0_9BACL</name>
<dbReference type="RefSeq" id="WP_120975695.1">
    <property type="nucleotide sequence ID" value="NZ_RBZM01000004.1"/>
</dbReference>
<dbReference type="GO" id="GO:0005886">
    <property type="term" value="C:plasma membrane"/>
    <property type="evidence" value="ECO:0007669"/>
    <property type="project" value="UniProtKB-SubCell"/>
</dbReference>
<reference evidence="13 14" key="1">
    <citation type="submission" date="2018-10" db="EMBL/GenBank/DDBJ databases">
        <title>Cohnella sp. M2MS4P-1, whole genome shotgun sequence.</title>
        <authorList>
            <person name="Tuo L."/>
        </authorList>
    </citation>
    <scope>NUCLEOTIDE SEQUENCE [LARGE SCALE GENOMIC DNA]</scope>
    <source>
        <strain evidence="13 14">M2MS4P-1</strain>
    </source>
</reference>
<dbReference type="InterPro" id="IPR001279">
    <property type="entry name" value="Metallo-B-lactamas"/>
</dbReference>
<comment type="catalytic activity">
    <reaction evidence="8">
        <text>3',5'-cyclic UMP + H2O = UMP + H(+)</text>
        <dbReference type="Rhea" id="RHEA:70575"/>
        <dbReference type="ChEBI" id="CHEBI:15377"/>
        <dbReference type="ChEBI" id="CHEBI:15378"/>
        <dbReference type="ChEBI" id="CHEBI:57865"/>
        <dbReference type="ChEBI" id="CHEBI:184387"/>
    </reaction>
    <physiologicalReaction direction="left-to-right" evidence="8">
        <dbReference type="Rhea" id="RHEA:70576"/>
    </physiologicalReaction>
</comment>
<evidence type="ECO:0000256" key="7">
    <source>
        <dbReference type="ARBA" id="ARBA00034301"/>
    </source>
</evidence>
<dbReference type="EMBL" id="RBZM01000004">
    <property type="protein sequence ID" value="RKP55180.1"/>
    <property type="molecule type" value="Genomic_DNA"/>
</dbReference>
<dbReference type="AlphaFoldDB" id="A0A494Y5J0"/>
<evidence type="ECO:0000256" key="1">
    <source>
        <dbReference type="ARBA" id="ARBA00004651"/>
    </source>
</evidence>
<feature type="transmembrane region" description="Helical" evidence="9">
    <location>
        <begin position="350"/>
        <end position="368"/>
    </location>
</feature>
<keyword evidence="3 9" id="KW-0812">Transmembrane</keyword>
<evidence type="ECO:0000256" key="8">
    <source>
        <dbReference type="ARBA" id="ARBA00048505"/>
    </source>
</evidence>
<proteinExistence type="predicted"/>
<feature type="transmembrane region" description="Helical" evidence="9">
    <location>
        <begin position="28"/>
        <end position="46"/>
    </location>
</feature>
<comment type="subcellular location">
    <subcellularLocation>
        <location evidence="1">Cell membrane</location>
        <topology evidence="1">Multi-pass membrane protein</topology>
    </subcellularLocation>
</comment>
<dbReference type="PANTHER" id="PTHR30619">
    <property type="entry name" value="DNA INTERNALIZATION/COMPETENCE PROTEIN COMEC/REC2"/>
    <property type="match status" value="1"/>
</dbReference>
<feature type="transmembrane region" description="Helical" evidence="9">
    <location>
        <begin position="327"/>
        <end position="344"/>
    </location>
</feature>
<dbReference type="Pfam" id="PF00753">
    <property type="entry name" value="Lactamase_B"/>
    <property type="match status" value="1"/>
</dbReference>
<dbReference type="NCBIfam" id="TIGR00361">
    <property type="entry name" value="ComEC_Rec2"/>
    <property type="match status" value="1"/>
</dbReference>
<organism evidence="13 14">
    <name type="scientific">Cohnella endophytica</name>
    <dbReference type="NCBI Taxonomy" id="2419778"/>
    <lineage>
        <taxon>Bacteria</taxon>
        <taxon>Bacillati</taxon>
        <taxon>Bacillota</taxon>
        <taxon>Bacilli</taxon>
        <taxon>Bacillales</taxon>
        <taxon>Paenibacillaceae</taxon>
        <taxon>Cohnella</taxon>
    </lineage>
</organism>
<keyword evidence="4 9" id="KW-1133">Transmembrane helix</keyword>
<evidence type="ECO:0000313" key="14">
    <source>
        <dbReference type="Proteomes" id="UP000282076"/>
    </source>
</evidence>